<keyword evidence="2" id="KW-0472">Membrane</keyword>
<dbReference type="eggNOG" id="COG4972">
    <property type="taxonomic scope" value="Bacteria"/>
</dbReference>
<organism evidence="3 4">
    <name type="scientific">Catonella morbi ATCC 51271</name>
    <dbReference type="NCBI Taxonomy" id="592026"/>
    <lineage>
        <taxon>Bacteria</taxon>
        <taxon>Bacillati</taxon>
        <taxon>Bacillota</taxon>
        <taxon>Clostridia</taxon>
        <taxon>Lachnospirales</taxon>
        <taxon>Lachnospiraceae</taxon>
        <taxon>Catonella</taxon>
    </lineage>
</organism>
<protein>
    <recommendedName>
        <fullName evidence="5">Type IV pilus assembly protein PilM</fullName>
    </recommendedName>
</protein>
<gene>
    <name evidence="3" type="ORF">GCWU0000282_000041</name>
</gene>
<dbReference type="PANTHER" id="PTHR32432">
    <property type="entry name" value="CELL DIVISION PROTEIN FTSA-RELATED"/>
    <property type="match status" value="1"/>
</dbReference>
<dbReference type="HOGENOM" id="CLU_023727_0_0_9"/>
<dbReference type="Gene3D" id="3.30.1490.300">
    <property type="match status" value="1"/>
</dbReference>
<accession>V2XR61</accession>
<evidence type="ECO:0000256" key="1">
    <source>
        <dbReference type="SAM" id="MobiDB-lite"/>
    </source>
</evidence>
<dbReference type="PANTHER" id="PTHR32432:SF3">
    <property type="entry name" value="ETHANOLAMINE UTILIZATION PROTEIN EUTJ"/>
    <property type="match status" value="1"/>
</dbReference>
<dbReference type="EMBL" id="ACIL03000002">
    <property type="protein sequence ID" value="ESL04654.1"/>
    <property type="molecule type" value="Genomic_DNA"/>
</dbReference>
<name>V2XR61_9FIRM</name>
<sequence>MANRVLSIEIGQSLIRVLEVSGKGKETRIHDSFSFSTPENMFEKNDSKEFANILKDELKKRKIATKKVIFVINSSRMATREVTIPAVKENRIDDLITANASEYFPVDLSQYVLVHEIIERFTEEGSKKLRLNVLAIPNDIINFYGQLAKDSGLTLEGMGYTGTASKQLLLGDGNNGVRALLKIDGRSSLVTIMDGNKVELQRHIGYGVAEAVTAVCENGWYGHLNFIEGLEILRKHNLLFDVARDENGDGVYEEHEISTSNVKDRLKEDVTESLKMVSGSIARILDYYQSRNQENRIRKVSVIGLGADIEGFTEFLGAEFGINTEKLPIIRGVSLDKNPGDAEYHIATYYSCLGVTLKGGELPSLSKKKNELSLKREGKEVRMSSGSLALPAILSALLIVGAGAWFAIAFFAYNEAKEENLSINNRINELSYIENVITDNETAKAEYDWIAAAMKLTTSNNNGLKALIEQLERKMPSDIRVLSLNANNEVISLNVTVSSKDSAADMIKRIREFDNVAISNISTISETKEKDERTEVNFTVDLAYVDVEQNNEAVAEETSKESKSDEKESTEKKGENK</sequence>
<reference evidence="3 4" key="1">
    <citation type="submission" date="2013-06" db="EMBL/GenBank/DDBJ databases">
        <authorList>
            <person name="Weinstock G."/>
            <person name="Sodergren E."/>
            <person name="Clifton S."/>
            <person name="Fulton L."/>
            <person name="Fulton B."/>
            <person name="Courtney L."/>
            <person name="Fronick C."/>
            <person name="Harrison M."/>
            <person name="Strong C."/>
            <person name="Farmer C."/>
            <person name="Delahaunty K."/>
            <person name="Markovic C."/>
            <person name="Hall O."/>
            <person name="Minx P."/>
            <person name="Tomlinson C."/>
            <person name="Mitreva M."/>
            <person name="Nelson J."/>
            <person name="Hou S."/>
            <person name="Wollam A."/>
            <person name="Pepin K.H."/>
            <person name="Johnson M."/>
            <person name="Bhonagiri V."/>
            <person name="Nash W.E."/>
            <person name="Warren W."/>
            <person name="Chinwalla A."/>
            <person name="Mardis E.R."/>
            <person name="Wilson R.K."/>
        </authorList>
    </citation>
    <scope>NUCLEOTIDE SEQUENCE [LARGE SCALE GENOMIC DNA]</scope>
    <source>
        <strain evidence="3 4">ATCC 51271</strain>
    </source>
</reference>
<feature type="region of interest" description="Disordered" evidence="1">
    <location>
        <begin position="549"/>
        <end position="577"/>
    </location>
</feature>
<keyword evidence="2" id="KW-1133">Transmembrane helix</keyword>
<evidence type="ECO:0000313" key="3">
    <source>
        <dbReference type="EMBL" id="ESL04654.1"/>
    </source>
</evidence>
<proteinExistence type="predicted"/>
<feature type="transmembrane region" description="Helical" evidence="2">
    <location>
        <begin position="388"/>
        <end position="413"/>
    </location>
</feature>
<evidence type="ECO:0000313" key="4">
    <source>
        <dbReference type="Proteomes" id="UP000018227"/>
    </source>
</evidence>
<dbReference type="STRING" id="592026.GCWU0000282_000041"/>
<dbReference type="InterPro" id="IPR050696">
    <property type="entry name" value="FtsA/MreB"/>
</dbReference>
<evidence type="ECO:0000256" key="2">
    <source>
        <dbReference type="SAM" id="Phobius"/>
    </source>
</evidence>
<keyword evidence="2" id="KW-0812">Transmembrane</keyword>
<keyword evidence="4" id="KW-1185">Reference proteome</keyword>
<dbReference type="AlphaFoldDB" id="V2XR61"/>
<comment type="caution">
    <text evidence="3">The sequence shown here is derived from an EMBL/GenBank/DDBJ whole genome shotgun (WGS) entry which is preliminary data.</text>
</comment>
<dbReference type="RefSeq" id="WP_023352946.1">
    <property type="nucleotide sequence ID" value="NZ_KI535366.1"/>
</dbReference>
<evidence type="ECO:0008006" key="5">
    <source>
        <dbReference type="Google" id="ProtNLM"/>
    </source>
</evidence>
<dbReference type="OrthoDB" id="92589at2"/>
<feature type="compositionally biased region" description="Basic and acidic residues" evidence="1">
    <location>
        <begin position="557"/>
        <end position="577"/>
    </location>
</feature>
<dbReference type="Gene3D" id="3.30.420.40">
    <property type="match status" value="2"/>
</dbReference>
<dbReference type="Proteomes" id="UP000018227">
    <property type="component" value="Unassembled WGS sequence"/>
</dbReference>